<feature type="region of interest" description="Disordered" evidence="1">
    <location>
        <begin position="1"/>
        <end position="28"/>
    </location>
</feature>
<keyword evidence="4" id="KW-1185">Reference proteome</keyword>
<evidence type="ECO:0000313" key="4">
    <source>
        <dbReference type="Proteomes" id="UP001596391"/>
    </source>
</evidence>
<organism evidence="3 4">
    <name type="scientific">Granulicella cerasi</name>
    <dbReference type="NCBI Taxonomy" id="741063"/>
    <lineage>
        <taxon>Bacteria</taxon>
        <taxon>Pseudomonadati</taxon>
        <taxon>Acidobacteriota</taxon>
        <taxon>Terriglobia</taxon>
        <taxon>Terriglobales</taxon>
        <taxon>Acidobacteriaceae</taxon>
        <taxon>Granulicella</taxon>
    </lineage>
</organism>
<gene>
    <name evidence="3" type="ORF">ACFQBQ_09760</name>
</gene>
<accession>A0ABW1Z9L2</accession>
<proteinExistence type="predicted"/>
<reference evidence="4" key="1">
    <citation type="journal article" date="2019" name="Int. J. Syst. Evol. Microbiol.">
        <title>The Global Catalogue of Microorganisms (GCM) 10K type strain sequencing project: providing services to taxonomists for standard genome sequencing and annotation.</title>
        <authorList>
            <consortium name="The Broad Institute Genomics Platform"/>
            <consortium name="The Broad Institute Genome Sequencing Center for Infectious Disease"/>
            <person name="Wu L."/>
            <person name="Ma J."/>
        </authorList>
    </citation>
    <scope>NUCLEOTIDE SEQUENCE [LARGE SCALE GENOMIC DNA]</scope>
    <source>
        <strain evidence="4">CGMCC 1.16026</strain>
    </source>
</reference>
<dbReference type="Proteomes" id="UP001596391">
    <property type="component" value="Unassembled WGS sequence"/>
</dbReference>
<dbReference type="EMBL" id="JBHSWI010000001">
    <property type="protein sequence ID" value="MFC6645859.1"/>
    <property type="molecule type" value="Genomic_DNA"/>
</dbReference>
<comment type="caution">
    <text evidence="3">The sequence shown here is derived from an EMBL/GenBank/DDBJ whole genome shotgun (WGS) entry which is preliminary data.</text>
</comment>
<evidence type="ECO:0000256" key="2">
    <source>
        <dbReference type="SAM" id="Phobius"/>
    </source>
</evidence>
<feature type="transmembrane region" description="Helical" evidence="2">
    <location>
        <begin position="44"/>
        <end position="66"/>
    </location>
</feature>
<evidence type="ECO:0000256" key="1">
    <source>
        <dbReference type="SAM" id="MobiDB-lite"/>
    </source>
</evidence>
<name>A0ABW1Z9L2_9BACT</name>
<protein>
    <submittedName>
        <fullName evidence="3">Uncharacterized protein</fullName>
    </submittedName>
</protein>
<keyword evidence="2" id="KW-0472">Membrane</keyword>
<feature type="compositionally biased region" description="Basic and acidic residues" evidence="1">
    <location>
        <begin position="1"/>
        <end position="12"/>
    </location>
</feature>
<keyword evidence="2" id="KW-0812">Transmembrane</keyword>
<dbReference type="RefSeq" id="WP_263369572.1">
    <property type="nucleotide sequence ID" value="NZ_JAGSYD010000001.1"/>
</dbReference>
<sequence>MPTKGHEGHDAGQPEGVVAHPHDPKVKDSEHPGYEIQDINVGGVITFIAGLAGFIFVFFIFCFFMGKAINYALQKQDGPRDQWHQQIRDMGETQHGDKRQNLASNAEMEQKQLATMAQTFPGPRLETDDGNQDTADLHAKEDLLLDNYSTSSDLPAGTVRIPVERAMDLIVERGLPKAAVAPHKLMVGETSHDVHAPLTTGFARTGYELSTIQAREQKLEFEHAEK</sequence>
<keyword evidence="2" id="KW-1133">Transmembrane helix</keyword>
<evidence type="ECO:0000313" key="3">
    <source>
        <dbReference type="EMBL" id="MFC6645859.1"/>
    </source>
</evidence>